<accession>A0ABX5KE99</accession>
<dbReference type="PANTHER" id="PTHR43802">
    <property type="entry name" value="ENOYL-COA HYDRATASE"/>
    <property type="match status" value="1"/>
</dbReference>
<dbReference type="Gene3D" id="3.90.226.10">
    <property type="entry name" value="2-enoyl-CoA Hydratase, Chain A, domain 1"/>
    <property type="match status" value="1"/>
</dbReference>
<dbReference type="Pfam" id="PF00378">
    <property type="entry name" value="ECH_1"/>
    <property type="match status" value="1"/>
</dbReference>
<dbReference type="InterPro" id="IPR001753">
    <property type="entry name" value="Enoyl-CoA_hydra/iso"/>
</dbReference>
<dbReference type="RefSeq" id="WP_112173734.1">
    <property type="nucleotide sequence ID" value="NZ_QEOB01000017.1"/>
</dbReference>
<proteinExistence type="inferred from homology"/>
<evidence type="ECO:0000313" key="3">
    <source>
        <dbReference type="Proteomes" id="UP000245712"/>
    </source>
</evidence>
<comment type="caution">
    <text evidence="2">The sequence shown here is derived from an EMBL/GenBank/DDBJ whole genome shotgun (WGS) entry which is preliminary data.</text>
</comment>
<dbReference type="Proteomes" id="UP000245712">
    <property type="component" value="Unassembled WGS sequence"/>
</dbReference>
<dbReference type="SUPFAM" id="SSF52096">
    <property type="entry name" value="ClpP/crotonase"/>
    <property type="match status" value="1"/>
</dbReference>
<dbReference type="PANTHER" id="PTHR43802:SF1">
    <property type="entry name" value="IP11341P-RELATED"/>
    <property type="match status" value="1"/>
</dbReference>
<keyword evidence="3" id="KW-1185">Reference proteome</keyword>
<dbReference type="InterPro" id="IPR014748">
    <property type="entry name" value="Enoyl-CoA_hydra_C"/>
</dbReference>
<dbReference type="EMBL" id="QEOB01000017">
    <property type="protein sequence ID" value="PVX75679.1"/>
    <property type="molecule type" value="Genomic_DNA"/>
</dbReference>
<gene>
    <name evidence="2" type="ORF">C7402_11791</name>
</gene>
<name>A0ABX5KE99_9BURK</name>
<evidence type="ECO:0000313" key="2">
    <source>
        <dbReference type="EMBL" id="PVX75679.1"/>
    </source>
</evidence>
<sequence>MEPTIDYARYESLAITKEAGVATVVLNRPDTLNAIDATLHRELATIFDDLADDAEVSVVVLTGAGRAFCAGGDLNWLTRQIEHRQPFLHSLREGRKIVAGVLECPKPVICRINGDAIGFGATLALLCDIIVAVDSARIADPHVRIGLVAGDGGALIWPQLVGYARAKEFLLTGNSLDAGEAARIGLINYSVAEADLDATVQRFARQIANGAQSAIRYTKMCTNLPLRQMIASVLDNSLACEGLTLLQNGELKEGIAAFREGRKPRFPAP</sequence>
<dbReference type="Gene3D" id="1.10.12.10">
    <property type="entry name" value="Lyase 2-enoyl-coa Hydratase, Chain A, domain 2"/>
    <property type="match status" value="1"/>
</dbReference>
<dbReference type="InterPro" id="IPR029045">
    <property type="entry name" value="ClpP/crotonase-like_dom_sf"/>
</dbReference>
<reference evidence="2 3" key="1">
    <citation type="submission" date="2018-05" db="EMBL/GenBank/DDBJ databases">
        <title>Genomic Encyclopedia of Type Strains, Phase IV (KMG-V): Genome sequencing to study the core and pangenomes of soil and plant-associated prokaryotes.</title>
        <authorList>
            <person name="Whitman W."/>
        </authorList>
    </citation>
    <scope>NUCLEOTIDE SEQUENCE [LARGE SCALE GENOMIC DNA]</scope>
    <source>
        <strain evidence="2 3">SCZa-39</strain>
    </source>
</reference>
<organism evidence="2 3">
    <name type="scientific">Paraburkholderia unamae</name>
    <dbReference type="NCBI Taxonomy" id="219649"/>
    <lineage>
        <taxon>Bacteria</taxon>
        <taxon>Pseudomonadati</taxon>
        <taxon>Pseudomonadota</taxon>
        <taxon>Betaproteobacteria</taxon>
        <taxon>Burkholderiales</taxon>
        <taxon>Burkholderiaceae</taxon>
        <taxon>Paraburkholderia</taxon>
    </lineage>
</organism>
<comment type="similarity">
    <text evidence="1">Belongs to the enoyl-CoA hydratase/isomerase family.</text>
</comment>
<dbReference type="CDD" id="cd06558">
    <property type="entry name" value="crotonase-like"/>
    <property type="match status" value="1"/>
</dbReference>
<evidence type="ECO:0000256" key="1">
    <source>
        <dbReference type="ARBA" id="ARBA00005254"/>
    </source>
</evidence>
<protein>
    <submittedName>
        <fullName evidence="2">Enoyl-CoA hydratase</fullName>
    </submittedName>
</protein>